<proteinExistence type="predicted"/>
<name>A0A1A9V330_GLOAU</name>
<keyword evidence="2" id="KW-1185">Reference proteome</keyword>
<sequence length="151" mass="17016">MLPSGAEAIQHPERGGDWTLYCNFVYNEISSQGEDSNMNKRYSDKNCYGNAAYSLNILGILYGNFGDLRLLLLEEFCRSPIDQFESKPQAESESESDDIESLGEFVVVEDANDESFMLFWRFLMPLGGGIRSSSLLSILCAPVAWTFQKKE</sequence>
<protein>
    <submittedName>
        <fullName evidence="1">Uncharacterized protein</fullName>
    </submittedName>
</protein>
<dbReference type="AlphaFoldDB" id="A0A1A9V330"/>
<organism evidence="1 2">
    <name type="scientific">Glossina austeni</name>
    <name type="common">Savannah tsetse fly</name>
    <dbReference type="NCBI Taxonomy" id="7395"/>
    <lineage>
        <taxon>Eukaryota</taxon>
        <taxon>Metazoa</taxon>
        <taxon>Ecdysozoa</taxon>
        <taxon>Arthropoda</taxon>
        <taxon>Hexapoda</taxon>
        <taxon>Insecta</taxon>
        <taxon>Pterygota</taxon>
        <taxon>Neoptera</taxon>
        <taxon>Endopterygota</taxon>
        <taxon>Diptera</taxon>
        <taxon>Brachycera</taxon>
        <taxon>Muscomorpha</taxon>
        <taxon>Hippoboscoidea</taxon>
        <taxon>Glossinidae</taxon>
        <taxon>Glossina</taxon>
    </lineage>
</organism>
<accession>A0A1A9V330</accession>
<dbReference type="Proteomes" id="UP000078200">
    <property type="component" value="Unassembled WGS sequence"/>
</dbReference>
<evidence type="ECO:0000313" key="1">
    <source>
        <dbReference type="EnsemblMetazoa" id="GAUT024145-PA"/>
    </source>
</evidence>
<evidence type="ECO:0000313" key="2">
    <source>
        <dbReference type="Proteomes" id="UP000078200"/>
    </source>
</evidence>
<reference evidence="1" key="1">
    <citation type="submission" date="2020-05" db="UniProtKB">
        <authorList>
            <consortium name="EnsemblMetazoa"/>
        </authorList>
    </citation>
    <scope>IDENTIFICATION</scope>
    <source>
        <strain evidence="1">TTRI</strain>
    </source>
</reference>
<dbReference type="EnsemblMetazoa" id="GAUT024145-RA">
    <property type="protein sequence ID" value="GAUT024145-PA"/>
    <property type="gene ID" value="GAUT024145"/>
</dbReference>
<dbReference type="VEuPathDB" id="VectorBase:GAUT024145"/>